<keyword evidence="2" id="KW-0472">Membrane</keyword>
<dbReference type="Proteomes" id="UP000076154">
    <property type="component" value="Unassembled WGS sequence"/>
</dbReference>
<proteinExistence type="predicted"/>
<keyword evidence="2" id="KW-0812">Transmembrane</keyword>
<reference evidence="3" key="1">
    <citation type="submission" date="2018-04" db="EMBL/GenBank/DDBJ databases">
        <title>Whole genome sequencing of Hypsizygus marmoreus.</title>
        <authorList>
            <person name="Choi I.-G."/>
            <person name="Min B."/>
            <person name="Kim J.-G."/>
            <person name="Kim S."/>
            <person name="Oh Y.-L."/>
            <person name="Kong W.-S."/>
            <person name="Park H."/>
            <person name="Jeong J."/>
            <person name="Song E.-S."/>
        </authorList>
    </citation>
    <scope>NUCLEOTIDE SEQUENCE [LARGE SCALE GENOMIC DNA]</scope>
    <source>
        <strain evidence="3">51987-8</strain>
    </source>
</reference>
<sequence>MHYHYKPQHCSPPPPKLPVGRDFISRTFLQPKPHLTPSSSRGTVVYNFNSMIPKRVPMIRLLRASFLFLSYFVALVSTFSLQVSSVALLNIVFDGHHCQPLSSLSSFRWPPPSESSRQTFIALSTANHFPHFGLGFFPRIGADIDTNGPQERMPSSMLGTIKTAPETSTALALLDGVSLQLHLPSINLRTIRYGMPRLRISFSPMTLNFRWAIRRSRTRWTRCPVEHVNNKGVKQKLSLDGRHRPRYRSVLPGPFSGIRPSPGRDSYAR</sequence>
<feature type="region of interest" description="Disordered" evidence="1">
    <location>
        <begin position="250"/>
        <end position="269"/>
    </location>
</feature>
<comment type="caution">
    <text evidence="3">The sequence shown here is derived from an EMBL/GenBank/DDBJ whole genome shotgun (WGS) entry which is preliminary data.</text>
</comment>
<protein>
    <submittedName>
        <fullName evidence="3">Uncharacterized protein</fullName>
    </submittedName>
</protein>
<keyword evidence="4" id="KW-1185">Reference proteome</keyword>
<dbReference type="AlphaFoldDB" id="A0A369JFU9"/>
<evidence type="ECO:0000313" key="3">
    <source>
        <dbReference type="EMBL" id="RDB18583.1"/>
    </source>
</evidence>
<dbReference type="InParanoid" id="A0A369JFU9"/>
<name>A0A369JFU9_HYPMA</name>
<keyword evidence="2" id="KW-1133">Transmembrane helix</keyword>
<evidence type="ECO:0000313" key="4">
    <source>
        <dbReference type="Proteomes" id="UP000076154"/>
    </source>
</evidence>
<dbReference type="EMBL" id="LUEZ02000101">
    <property type="protein sequence ID" value="RDB18583.1"/>
    <property type="molecule type" value="Genomic_DNA"/>
</dbReference>
<evidence type="ECO:0000256" key="2">
    <source>
        <dbReference type="SAM" id="Phobius"/>
    </source>
</evidence>
<organism evidence="3 4">
    <name type="scientific">Hypsizygus marmoreus</name>
    <name type="common">White beech mushroom</name>
    <name type="synonym">Agaricus marmoreus</name>
    <dbReference type="NCBI Taxonomy" id="39966"/>
    <lineage>
        <taxon>Eukaryota</taxon>
        <taxon>Fungi</taxon>
        <taxon>Dikarya</taxon>
        <taxon>Basidiomycota</taxon>
        <taxon>Agaricomycotina</taxon>
        <taxon>Agaricomycetes</taxon>
        <taxon>Agaricomycetidae</taxon>
        <taxon>Agaricales</taxon>
        <taxon>Tricholomatineae</taxon>
        <taxon>Lyophyllaceae</taxon>
        <taxon>Hypsizygus</taxon>
    </lineage>
</organism>
<gene>
    <name evidence="3" type="ORF">Hypma_000220</name>
</gene>
<accession>A0A369JFU9</accession>
<feature type="transmembrane region" description="Helical" evidence="2">
    <location>
        <begin position="61"/>
        <end position="81"/>
    </location>
</feature>
<evidence type="ECO:0000256" key="1">
    <source>
        <dbReference type="SAM" id="MobiDB-lite"/>
    </source>
</evidence>